<dbReference type="Proteomes" id="UP001428341">
    <property type="component" value="Unassembled WGS sequence"/>
</dbReference>
<proteinExistence type="predicted"/>
<comment type="caution">
    <text evidence="3">The sequence shown here is derived from an EMBL/GenBank/DDBJ whole genome shotgun (WGS) entry which is preliminary data.</text>
</comment>
<gene>
    <name evidence="3" type="ORF">WN944_023116</name>
</gene>
<name>A0AAP0N5D2_9ROSI</name>
<feature type="signal peptide" evidence="2">
    <location>
        <begin position="1"/>
        <end position="23"/>
    </location>
</feature>
<dbReference type="AlphaFoldDB" id="A0AAP0N5D2"/>
<evidence type="ECO:0000256" key="2">
    <source>
        <dbReference type="SAM" id="SignalP"/>
    </source>
</evidence>
<feature type="region of interest" description="Disordered" evidence="1">
    <location>
        <begin position="57"/>
        <end position="80"/>
    </location>
</feature>
<keyword evidence="2" id="KW-0732">Signal</keyword>
<dbReference type="PANTHER" id="PTHR36040">
    <property type="entry name" value="OS04G0188500 PROTEIN"/>
    <property type="match status" value="1"/>
</dbReference>
<protein>
    <submittedName>
        <fullName evidence="3">Uncharacterized protein</fullName>
    </submittedName>
</protein>
<evidence type="ECO:0000256" key="1">
    <source>
        <dbReference type="SAM" id="MobiDB-lite"/>
    </source>
</evidence>
<organism evidence="3 4">
    <name type="scientific">Citrus x changshan-huyou</name>
    <dbReference type="NCBI Taxonomy" id="2935761"/>
    <lineage>
        <taxon>Eukaryota</taxon>
        <taxon>Viridiplantae</taxon>
        <taxon>Streptophyta</taxon>
        <taxon>Embryophyta</taxon>
        <taxon>Tracheophyta</taxon>
        <taxon>Spermatophyta</taxon>
        <taxon>Magnoliopsida</taxon>
        <taxon>eudicotyledons</taxon>
        <taxon>Gunneridae</taxon>
        <taxon>Pentapetalae</taxon>
        <taxon>rosids</taxon>
        <taxon>malvids</taxon>
        <taxon>Sapindales</taxon>
        <taxon>Rutaceae</taxon>
        <taxon>Aurantioideae</taxon>
        <taxon>Citrus</taxon>
    </lineage>
</organism>
<dbReference type="EMBL" id="JBCGBO010000001">
    <property type="protein sequence ID" value="KAK9230149.1"/>
    <property type="molecule type" value="Genomic_DNA"/>
</dbReference>
<keyword evidence="4" id="KW-1185">Reference proteome</keyword>
<feature type="chain" id="PRO_5042816106" evidence="2">
    <location>
        <begin position="24"/>
        <end position="80"/>
    </location>
</feature>
<sequence>MSRRMRLLSLAVVLAILLNSCSAAHGRALNAETYSYAVQWISDRVLAEEDDQNVESGAPAIDLDNHHGIPRSQFSAGGSG</sequence>
<reference evidence="3 4" key="1">
    <citation type="submission" date="2024-05" db="EMBL/GenBank/DDBJ databases">
        <title>Haplotype-resolved chromosome-level genome assembly of Huyou (Citrus changshanensis).</title>
        <authorList>
            <person name="Miao C."/>
            <person name="Chen W."/>
            <person name="Wu Y."/>
            <person name="Wang L."/>
            <person name="Zhao S."/>
            <person name="Grierson D."/>
            <person name="Xu C."/>
            <person name="Chen K."/>
        </authorList>
    </citation>
    <scope>NUCLEOTIDE SEQUENCE [LARGE SCALE GENOMIC DNA]</scope>
    <source>
        <strain evidence="3">01-14</strain>
        <tissue evidence="3">Leaf</tissue>
    </source>
</reference>
<evidence type="ECO:0000313" key="3">
    <source>
        <dbReference type="EMBL" id="KAK9230149.1"/>
    </source>
</evidence>
<evidence type="ECO:0000313" key="4">
    <source>
        <dbReference type="Proteomes" id="UP001428341"/>
    </source>
</evidence>
<dbReference type="PANTHER" id="PTHR36040:SF5">
    <property type="entry name" value="TRANSMEMBRANE PROTEIN"/>
    <property type="match status" value="1"/>
</dbReference>
<accession>A0AAP0N5D2</accession>